<dbReference type="Pfam" id="PF05258">
    <property type="entry name" value="DciA"/>
    <property type="match status" value="1"/>
</dbReference>
<accession>A0A515D818</accession>
<evidence type="ECO:0000313" key="1">
    <source>
        <dbReference type="EMBL" id="QDL36561.1"/>
    </source>
</evidence>
<reference evidence="1 2" key="1">
    <citation type="submission" date="2019-01" db="EMBL/GenBank/DDBJ databases">
        <title>Genomic insights into a novel species Rhodoferax sp.</title>
        <authorList>
            <person name="Jin L."/>
        </authorList>
    </citation>
    <scope>NUCLEOTIDE SEQUENCE [LARGE SCALE GENOMIC DNA]</scope>
    <source>
        <strain evidence="1 2">CHu59-6-5</strain>
    </source>
</reference>
<dbReference type="Proteomes" id="UP000316798">
    <property type="component" value="Chromosome"/>
</dbReference>
<dbReference type="OrthoDB" id="9155022at2"/>
<name>A0A515D818_9BURK</name>
<sequence length="104" mass="11516">MNRPHRAVSLQQAAQESPTLARLSELARDSGERLKAIERLIPEALRSAIKPGPIDGETWCLLVQSNAAAAKLRQLLPSLQSHLRSQGWEVSAIRLKVHINPEPQ</sequence>
<dbReference type="KEGG" id="rhf:EUB48_04050"/>
<protein>
    <submittedName>
        <fullName evidence="1">DUF721 domain-containing protein</fullName>
    </submittedName>
</protein>
<proteinExistence type="predicted"/>
<dbReference type="InterPro" id="IPR007922">
    <property type="entry name" value="DciA-like"/>
</dbReference>
<dbReference type="AlphaFoldDB" id="A0A515D818"/>
<dbReference type="EMBL" id="CP035503">
    <property type="protein sequence ID" value="QDL36561.1"/>
    <property type="molecule type" value="Genomic_DNA"/>
</dbReference>
<gene>
    <name evidence="1" type="ORF">EUB48_04050</name>
</gene>
<keyword evidence="2" id="KW-1185">Reference proteome</keyword>
<organism evidence="1 2">
    <name type="scientific">Rhodoferax sediminis</name>
    <dbReference type="NCBI Taxonomy" id="2509614"/>
    <lineage>
        <taxon>Bacteria</taxon>
        <taxon>Pseudomonadati</taxon>
        <taxon>Pseudomonadota</taxon>
        <taxon>Betaproteobacteria</taxon>
        <taxon>Burkholderiales</taxon>
        <taxon>Comamonadaceae</taxon>
        <taxon>Rhodoferax</taxon>
    </lineage>
</organism>
<dbReference type="RefSeq" id="WP_142817729.1">
    <property type="nucleotide sequence ID" value="NZ_CP035503.1"/>
</dbReference>
<evidence type="ECO:0000313" key="2">
    <source>
        <dbReference type="Proteomes" id="UP000316798"/>
    </source>
</evidence>